<keyword evidence="3" id="KW-1185">Reference proteome</keyword>
<dbReference type="PANTHER" id="PTHR31635:SF196">
    <property type="entry name" value="REVERSE TRANSCRIPTASE DOMAIN-CONTAINING PROTEIN-RELATED"/>
    <property type="match status" value="1"/>
</dbReference>
<dbReference type="InterPro" id="IPR000477">
    <property type="entry name" value="RT_dom"/>
</dbReference>
<dbReference type="EMBL" id="CM003604">
    <property type="protein sequence ID" value="KYP72189.1"/>
    <property type="molecule type" value="Genomic_DNA"/>
</dbReference>
<sequence>MVGKLDFFYVSFVQQFYENAKLPKGTNSSFISLISKVDNPMQLNDYRPISLVGCMYKLLAKTLARRLKVVLPSLVDEREMAFVEGRGLLQSAVILNESLDEVRRMRKTCIFFKVDFEKAYDSVSWSFLLYMLQRLGFDDCWISWIKECLCSSSMSVLVNESPTKEFNVQKGIRQGDPLAALLLVLIAEGLTGLVREAIKKKLFSRVLVGSCKVPVDILQYVMTLYSLLRIILRMLKL</sequence>
<dbReference type="Proteomes" id="UP000075243">
    <property type="component" value="Chromosome 2"/>
</dbReference>
<evidence type="ECO:0000313" key="2">
    <source>
        <dbReference type="EMBL" id="KYP72189.1"/>
    </source>
</evidence>
<dbReference type="SUPFAM" id="SSF56672">
    <property type="entry name" value="DNA/RNA polymerases"/>
    <property type="match status" value="1"/>
</dbReference>
<dbReference type="Pfam" id="PF00078">
    <property type="entry name" value="RVT_1"/>
    <property type="match status" value="1"/>
</dbReference>
<dbReference type="Gramene" id="C.cajan_04655.t">
    <property type="protein sequence ID" value="C.cajan_04655.t.cds1"/>
    <property type="gene ID" value="C.cajan_04655"/>
</dbReference>
<name>A0A151TYP4_CAJCA</name>
<evidence type="ECO:0000313" key="3">
    <source>
        <dbReference type="Proteomes" id="UP000075243"/>
    </source>
</evidence>
<dbReference type="InterPro" id="IPR043502">
    <property type="entry name" value="DNA/RNA_pol_sf"/>
</dbReference>
<organism evidence="2 3">
    <name type="scientific">Cajanus cajan</name>
    <name type="common">Pigeon pea</name>
    <name type="synonym">Cajanus indicus</name>
    <dbReference type="NCBI Taxonomy" id="3821"/>
    <lineage>
        <taxon>Eukaryota</taxon>
        <taxon>Viridiplantae</taxon>
        <taxon>Streptophyta</taxon>
        <taxon>Embryophyta</taxon>
        <taxon>Tracheophyta</taxon>
        <taxon>Spermatophyta</taxon>
        <taxon>Magnoliopsida</taxon>
        <taxon>eudicotyledons</taxon>
        <taxon>Gunneridae</taxon>
        <taxon>Pentapetalae</taxon>
        <taxon>rosids</taxon>
        <taxon>fabids</taxon>
        <taxon>Fabales</taxon>
        <taxon>Fabaceae</taxon>
        <taxon>Papilionoideae</taxon>
        <taxon>50 kb inversion clade</taxon>
        <taxon>NPAAA clade</taxon>
        <taxon>indigoferoid/millettioid clade</taxon>
        <taxon>Phaseoleae</taxon>
        <taxon>Cajanus</taxon>
    </lineage>
</organism>
<feature type="domain" description="Reverse transcriptase" evidence="1">
    <location>
        <begin position="15"/>
        <end position="237"/>
    </location>
</feature>
<evidence type="ECO:0000259" key="1">
    <source>
        <dbReference type="PROSITE" id="PS50878"/>
    </source>
</evidence>
<gene>
    <name evidence="2" type="ORF">KK1_004775</name>
</gene>
<dbReference type="OMA" id="EAWIYSE"/>
<dbReference type="AlphaFoldDB" id="A0A151TYP4"/>
<reference evidence="2 3" key="1">
    <citation type="journal article" date="2012" name="Nat. Biotechnol.">
        <title>Draft genome sequence of pigeonpea (Cajanus cajan), an orphan legume crop of resource-poor farmers.</title>
        <authorList>
            <person name="Varshney R.K."/>
            <person name="Chen W."/>
            <person name="Li Y."/>
            <person name="Bharti A.K."/>
            <person name="Saxena R.K."/>
            <person name="Schlueter J.A."/>
            <person name="Donoghue M.T."/>
            <person name="Azam S."/>
            <person name="Fan G."/>
            <person name="Whaley A.M."/>
            <person name="Farmer A.D."/>
            <person name="Sheridan J."/>
            <person name="Iwata A."/>
            <person name="Tuteja R."/>
            <person name="Penmetsa R.V."/>
            <person name="Wu W."/>
            <person name="Upadhyaya H.D."/>
            <person name="Yang S.P."/>
            <person name="Shah T."/>
            <person name="Saxena K.B."/>
            <person name="Michael T."/>
            <person name="McCombie W.R."/>
            <person name="Yang B."/>
            <person name="Zhang G."/>
            <person name="Yang H."/>
            <person name="Wang J."/>
            <person name="Spillane C."/>
            <person name="Cook D.R."/>
            <person name="May G.D."/>
            <person name="Xu X."/>
            <person name="Jackson S.A."/>
        </authorList>
    </citation>
    <scope>NUCLEOTIDE SEQUENCE [LARGE SCALE GENOMIC DNA]</scope>
    <source>
        <strain evidence="3">cv. Asha</strain>
    </source>
</reference>
<dbReference type="PANTHER" id="PTHR31635">
    <property type="entry name" value="REVERSE TRANSCRIPTASE DOMAIN-CONTAINING PROTEIN-RELATED"/>
    <property type="match status" value="1"/>
</dbReference>
<accession>A0A151TYP4</accession>
<protein>
    <submittedName>
        <fullName evidence="2">Transposon TX1 uncharacterized</fullName>
    </submittedName>
</protein>
<dbReference type="STRING" id="3821.A0A151TYP4"/>
<proteinExistence type="predicted"/>
<dbReference type="PROSITE" id="PS50878">
    <property type="entry name" value="RT_POL"/>
    <property type="match status" value="1"/>
</dbReference>